<dbReference type="InterPro" id="IPR036179">
    <property type="entry name" value="Ig-like_dom_sf"/>
</dbReference>
<dbReference type="PANTHER" id="PTHR45080">
    <property type="entry name" value="CONTACTIN 5"/>
    <property type="match status" value="1"/>
</dbReference>
<evidence type="ECO:0000256" key="6">
    <source>
        <dbReference type="SAM" id="Coils"/>
    </source>
</evidence>
<feature type="compositionally biased region" description="Low complexity" evidence="7">
    <location>
        <begin position="2867"/>
        <end position="2883"/>
    </location>
</feature>
<evidence type="ECO:0000256" key="1">
    <source>
        <dbReference type="ARBA" id="ARBA00004496"/>
    </source>
</evidence>
<dbReference type="Pfam" id="PF07679">
    <property type="entry name" value="I-set"/>
    <property type="match status" value="6"/>
</dbReference>
<feature type="region of interest" description="Disordered" evidence="7">
    <location>
        <begin position="1525"/>
        <end position="1544"/>
    </location>
</feature>
<dbReference type="InterPro" id="IPR013098">
    <property type="entry name" value="Ig_I-set"/>
</dbReference>
<feature type="region of interest" description="Disordered" evidence="7">
    <location>
        <begin position="2775"/>
        <end position="2804"/>
    </location>
</feature>
<keyword evidence="5" id="KW-0393">Immunoglobulin domain</keyword>
<feature type="region of interest" description="Disordered" evidence="7">
    <location>
        <begin position="3063"/>
        <end position="3085"/>
    </location>
</feature>
<dbReference type="SMART" id="SM00408">
    <property type="entry name" value="IGc2"/>
    <property type="match status" value="6"/>
</dbReference>
<dbReference type="InterPro" id="IPR013783">
    <property type="entry name" value="Ig-like_fold"/>
</dbReference>
<dbReference type="GO" id="GO:0005886">
    <property type="term" value="C:plasma membrane"/>
    <property type="evidence" value="ECO:0007669"/>
    <property type="project" value="TreeGrafter"/>
</dbReference>
<dbReference type="SMART" id="SM00409">
    <property type="entry name" value="IG"/>
    <property type="match status" value="6"/>
</dbReference>
<feature type="compositionally biased region" description="Polar residues" evidence="7">
    <location>
        <begin position="57"/>
        <end position="70"/>
    </location>
</feature>
<feature type="region of interest" description="Disordered" evidence="7">
    <location>
        <begin position="2901"/>
        <end position="2943"/>
    </location>
</feature>
<keyword evidence="2" id="KW-0963">Cytoplasm</keyword>
<evidence type="ECO:0000313" key="9">
    <source>
        <dbReference type="EMBL" id="UEK51612.1"/>
    </source>
</evidence>
<dbReference type="FunFam" id="2.60.40.10:FF:000107">
    <property type="entry name" value="Myosin, light chain kinase a"/>
    <property type="match status" value="2"/>
</dbReference>
<feature type="region of interest" description="Disordered" evidence="7">
    <location>
        <begin position="2841"/>
        <end position="2883"/>
    </location>
</feature>
<feature type="region of interest" description="Disordered" evidence="7">
    <location>
        <begin position="50"/>
        <end position="80"/>
    </location>
</feature>
<accession>A0A8K1RBY3</accession>
<feature type="coiled-coil region" evidence="6">
    <location>
        <begin position="551"/>
        <end position="585"/>
    </location>
</feature>
<dbReference type="InterPro" id="IPR003599">
    <property type="entry name" value="Ig_sub"/>
</dbReference>
<feature type="domain" description="Ig-like" evidence="8">
    <location>
        <begin position="1766"/>
        <end position="1853"/>
    </location>
</feature>
<feature type="compositionally biased region" description="Polar residues" evidence="7">
    <location>
        <begin position="2847"/>
        <end position="2866"/>
    </location>
</feature>
<dbReference type="EMBL" id="MW292216">
    <property type="protein sequence ID" value="UEK51612.1"/>
    <property type="molecule type" value="mRNA"/>
</dbReference>
<evidence type="ECO:0000256" key="7">
    <source>
        <dbReference type="SAM" id="MobiDB-lite"/>
    </source>
</evidence>
<dbReference type="GO" id="GO:0060298">
    <property type="term" value="P:positive regulation of sarcomere organization"/>
    <property type="evidence" value="ECO:0007669"/>
    <property type="project" value="UniProtKB-ARBA"/>
</dbReference>
<organism evidence="9">
    <name type="scientific">Parasacculina yatsui</name>
    <dbReference type="NCBI Taxonomy" id="2836420"/>
    <lineage>
        <taxon>Eukaryota</taxon>
        <taxon>Metazoa</taxon>
        <taxon>Ecdysozoa</taxon>
        <taxon>Arthropoda</taxon>
        <taxon>Crustacea</taxon>
        <taxon>Multicrustacea</taxon>
        <taxon>Cirripedia</taxon>
        <taxon>Rhizocephala</taxon>
        <taxon>Polyascidae</taxon>
        <taxon>Parasacculina</taxon>
    </lineage>
</organism>
<evidence type="ECO:0000259" key="8">
    <source>
        <dbReference type="PROSITE" id="PS50835"/>
    </source>
</evidence>
<dbReference type="InterPro" id="IPR018159">
    <property type="entry name" value="Spectrin/alpha-actinin"/>
</dbReference>
<feature type="region of interest" description="Disordered" evidence="7">
    <location>
        <begin position="2140"/>
        <end position="2168"/>
    </location>
</feature>
<name>A0A8K1RBY3_9CRUS</name>
<feature type="coiled-coil region" evidence="6">
    <location>
        <begin position="911"/>
        <end position="938"/>
    </location>
</feature>
<feature type="region of interest" description="Disordered" evidence="7">
    <location>
        <begin position="2455"/>
        <end position="2488"/>
    </location>
</feature>
<protein>
    <submittedName>
        <fullName evidence="9">Titin-like protein 3</fullName>
    </submittedName>
</protein>
<feature type="domain" description="Ig-like" evidence="8">
    <location>
        <begin position="1431"/>
        <end position="1521"/>
    </location>
</feature>
<evidence type="ECO:0000256" key="2">
    <source>
        <dbReference type="ARBA" id="ARBA00022490"/>
    </source>
</evidence>
<sequence>MNDVVLNLCVVKPVICSIFPPRNLSVYRIRFIDINQVIQPKIHPETLCDSRTKMSHQHPQSDTNNATSAQTEDEQCADVTSERQDETCWSQFVSARAGDSLQHVTAMESQDTFSSGSSLSLDETEPPSLDDDWSCDTNNISITAPPSVHSVTLPGASDERTGTCAPPISTEVDIEKQCRSQTIRCLSDRVNQLSASIDAAREQIQLLSDGIKVDPHSSSNSLDTSSDVDKMVTTSTIPNCSVIDDNSRANPGFRLRMAQLSTIQKEDSIDQECDTFLDTADEIHSENQIKREIVKLESFEKDLIKSQEWLELKIVEMKPSFTELGRSLPEAQELERQHNLVLERLADKEMPISELMEQADALISSQQHKADVYAAMAKSLGFAWADLNRQLQTKRRILQLSVQFHRQAENLDRLMDSAETLYAEVLTPNEIHQATNDLEQLDNEKRGILAASLSALQSGNQLIDFLKQIGNDASKDSRTNYLKDITNSACMYVEQYLERLHDRRQYLDCLYISRRALLEHCCALLHLYSSHKSVREKLQKCTDTLDEIRSLGDDTEDAEAIQTKIHQLQEEIKKVQRDMLHVLRSADDLARASDNCAGEEPLKLSYQLLDSCSQLVCQADARYQLQTDSVQFFRLSDKAIKALQETAAALPETPSDFSSVKVLEKLQSISLPGLELGRRLLGNARNGEYHVKGVRDTMEKLEHLCEKLSCSLKEKERSININKEKESLLTSELNEIENWVVQFAQRDNEGRECMAVFLEEIEAFKRKCSKDKHEIELKLDRVSRLQLEFQSELETAAVEHRLEAGQALTQQLLSWKHALEKRMELASSLIEFHLLLPDVESEVASLGSTVDLASSNHVTEVNDLHYLFQDLQQSCNCFHQTGEKYVSMAEKYSEDAKLSTEESVNFVTESISNIKDLVNSLEDKLSRIRSDIRDRERLLTSWAKARESVEKILKNLVTKDEQAGAPSSNTFPDCAAMLTHCQHLSEQLLKHKQQVRQQLHSAEQELKKFADEECIKQEVEDLEERVSSLKDRLNDSSMNHRAFLQAVTTFLKNIENIDRSVSELCSGSDSLSELDTVENSTREMIRLSGEELNSLKSTAETTLPNRLNEQYNHVLSRIHSAKLLDWEAALSSKRDLLVEASRLTMEWQSITDALADLEQQLGQILANVGGNLNETNASIECLKQLKTDSKKTSDRMDEFIGCYSEQIVKMTITSPAHPSPKSQCDKLKQLMAKIDDVGHSLDLIADFYTSVEKSEDWCQTGERLLVAIARQLADVNSQESADNLQMSINHFLQAGIDEQEKRIDHMSSLLLQLEGLVAPRRVETVKQQTQDMVHTLRSIGRELQNRSNDGRVKSQSGGQRPVIDPGVTRHKMVERASQYDAVEKVDASVQPDIVEEIVQSEVISPECCQMKADFEKLSDEELEGSDDIPFPPVFLNQLEECHVTEGESVELFVNVTGLPLPLVTWYHDGVCIDDDSASYNLTYNNGNGLLRINSAKIEHQGAYRCTAENELGFASCETNLSVKASRSEVKGNDPESNGGLPELDSVSAEHALPSIGLMPADMKVPYIFSPLKDLTAGRGEDIKFECGISGTPTPQVIWYRKGQPVPQVGPSHTLQVEGDSHCLILKDVQTCDTGRITVMALNTAGKVKSSCSLQVLEIGRTTGDEQPKVLNPPKLVQARLGEGTSLRVKFSGRPEPSITWMKDGLVLTSDHHIKVEKSCGEAILRLDAVQENHAGTYFCCVENSSGKTDSSIQLSVLPGAKTEKQPVFIRPLEGADCRVGGSVSFECTIEGYSPSEVEWLLNDKPLPPLRASVTNDSNTHTLKLFNTVKMDSGKVTCVARNVEGSNRSEVNLRIFDDDEEIYENVEQRTPRTPTITPSTVDTSNFLSASSGKKKGYQIIEESVITIQAIKEEQQIGATDDTATEKQKSDECDKLTNQLVQKLVTSSNEEVVDSKIARDVSTLPTQAPKFLSPIQGTVVRENDSFKIEAVFSGRPPPTVEWTKGGKVVHPDPCTSLWHDSSRAKLSVNSAKIEHGGQYTCTLKNEGGTSTSSAEVVVRKISLPPVFDHRLGSQTVVPGRRVLLDATVSGIPAPTVRWLKDNVPVYSSSRIHAKQEGNRLLLVIGCVDVEDAGEYTVEAKNSAGEAVSTAELKVEKEQPKTPTPNAEDIDGQLNDSIKELTQISQQLQSQPAMIPPPAPRTSNSVLMESTIEKTIMQTEITCHSSLNTSEPINSDLSSNIYAPNEDKVDNRNMRLAPKQSELGDFPRVTECDKGLHGRLKGVSPVSHIGTKNDSNVVCSQSTQAKSLTVIPSKSVENPRIRCLSESSGKEVYSSESNYTQQYSHEKVVQECLSGNYVKTQREVFSTPSHVPEQDSYVPWKPTKRVSKIKQILESQLEDSCVDENSMQLRGGIRTLPGKSESCRATPTPSFIPINQETVVKSTPQERSYTPSYKRELPELQPFPFKPDPPRCRSAGPRSSAPTPTRFVPGNLIESDYESDLDERIPTRWHPQGYEYIERRRIRPNLVVKPRSRRCQSEEKPPTPPSQFERPKPIHFIRDQNQNLDSIDSSVRNVQLSSTNNQVSGPPKAMPRKPILKRSSSENGEHEEIYRQNQIKNQYSTTFAYNGNSSELRQTPLLAKQPPLPKKTNGICSMNKETVCNPSVMPKVNNAKVAPDVTSYKHGYLENIEMRREYSYSASSESSNVPNNYAAGGRSAALNDNRSRRTLSSVSPSKPPELPYWARQTIPEKPYTSPSGVKLEKLWSTRRSEKLAKIWPPKKQEETRNSPVWTRSEVDRPQSGLSVGSNMDDRGYDYSGYTSDFAGYASEPELAALAAKKPVPFIPPMRPDSLRSSTNTIHRGSSMERSFNVSKAESAASPPAQSSCYANESSKIFRPVEIPNYLPPSSSLQSCTNQRNKSDSSVRTETKSLSKYEKLSSVISPQSKNEEKVCHMSYDHNVSFDPSDSHMFKLPKNSVRVMPSSLFQQAPPSDMRTQTNCNAAPPNNAPPFGTTNNSETMRDSSGFQLPPEFRRQRVETTACNPAPNMSGVNSSQCYCQTEQKYRQIQSYQSSERISNYSSTVSKTTNCQK</sequence>
<feature type="coiled-coil region" evidence="6">
    <location>
        <begin position="985"/>
        <end position="1039"/>
    </location>
</feature>
<dbReference type="Gene3D" id="2.60.40.10">
    <property type="entry name" value="Immunoglobulins"/>
    <property type="match status" value="6"/>
</dbReference>
<feature type="region of interest" description="Disordered" evidence="7">
    <location>
        <begin position="2696"/>
        <end position="2737"/>
    </location>
</feature>
<proteinExistence type="evidence at transcript level"/>
<feature type="domain" description="Ig-like" evidence="8">
    <location>
        <begin position="1667"/>
        <end position="1755"/>
    </location>
</feature>
<feature type="domain" description="Ig-like" evidence="8">
    <location>
        <begin position="1967"/>
        <end position="2055"/>
    </location>
</feature>
<feature type="domain" description="Ig-like" evidence="8">
    <location>
        <begin position="2062"/>
        <end position="2151"/>
    </location>
</feature>
<feature type="region of interest" description="Disordered" evidence="7">
    <location>
        <begin position="146"/>
        <end position="167"/>
    </location>
</feature>
<dbReference type="GO" id="GO:0045989">
    <property type="term" value="P:positive regulation of striated muscle contraction"/>
    <property type="evidence" value="ECO:0007669"/>
    <property type="project" value="UniProtKB-ARBA"/>
</dbReference>
<keyword evidence="4" id="KW-1015">Disulfide bond</keyword>
<feature type="domain" description="Ig-like" evidence="8">
    <location>
        <begin position="1553"/>
        <end position="1654"/>
    </location>
</feature>
<feature type="compositionally biased region" description="Basic and acidic residues" evidence="7">
    <location>
        <begin position="2913"/>
        <end position="2931"/>
    </location>
</feature>
<feature type="region of interest" description="Disordered" evidence="7">
    <location>
        <begin position="107"/>
        <end position="131"/>
    </location>
</feature>
<feature type="region of interest" description="Disordered" evidence="7">
    <location>
        <begin position="1345"/>
        <end position="1365"/>
    </location>
</feature>
<dbReference type="FunFam" id="2.60.40.10:FF:000032">
    <property type="entry name" value="palladin isoform X1"/>
    <property type="match status" value="2"/>
</dbReference>
<dbReference type="SUPFAM" id="SSF48726">
    <property type="entry name" value="Immunoglobulin"/>
    <property type="match status" value="6"/>
</dbReference>
<dbReference type="Gene3D" id="1.20.58.60">
    <property type="match status" value="3"/>
</dbReference>
<dbReference type="InterPro" id="IPR007110">
    <property type="entry name" value="Ig-like_dom"/>
</dbReference>
<keyword evidence="3" id="KW-0732">Signal</keyword>
<feature type="compositionally biased region" description="Polar residues" evidence="7">
    <location>
        <begin position="107"/>
        <end position="121"/>
    </location>
</feature>
<evidence type="ECO:0000256" key="5">
    <source>
        <dbReference type="ARBA" id="ARBA00023319"/>
    </source>
</evidence>
<dbReference type="SUPFAM" id="SSF46966">
    <property type="entry name" value="Spectrin repeat"/>
    <property type="match status" value="2"/>
</dbReference>
<feature type="region of interest" description="Disordered" evidence="7">
    <location>
        <begin position="2573"/>
        <end position="2603"/>
    </location>
</feature>
<dbReference type="FunFam" id="2.60.40.10:FF:000425">
    <property type="entry name" value="Myosin light chain kinase"/>
    <property type="match status" value="2"/>
</dbReference>
<feature type="region of interest" description="Disordered" evidence="7">
    <location>
        <begin position="2525"/>
        <end position="2549"/>
    </location>
</feature>
<evidence type="ECO:0000256" key="3">
    <source>
        <dbReference type="ARBA" id="ARBA00022729"/>
    </source>
</evidence>
<comment type="subcellular location">
    <subcellularLocation>
        <location evidence="1">Cytoplasm</location>
    </subcellularLocation>
</comment>
<dbReference type="GO" id="GO:0007156">
    <property type="term" value="P:homophilic cell adhesion via plasma membrane adhesion molecules"/>
    <property type="evidence" value="ECO:0007669"/>
    <property type="project" value="TreeGrafter"/>
</dbReference>
<keyword evidence="6" id="KW-0175">Coiled coil</keyword>
<evidence type="ECO:0000256" key="4">
    <source>
        <dbReference type="ARBA" id="ARBA00023157"/>
    </source>
</evidence>
<feature type="compositionally biased region" description="Acidic residues" evidence="7">
    <location>
        <begin position="122"/>
        <end position="131"/>
    </location>
</feature>
<dbReference type="InterPro" id="IPR003598">
    <property type="entry name" value="Ig_sub2"/>
</dbReference>
<dbReference type="GO" id="GO:0005737">
    <property type="term" value="C:cytoplasm"/>
    <property type="evidence" value="ECO:0007669"/>
    <property type="project" value="UniProtKB-SubCell"/>
</dbReference>
<dbReference type="GO" id="GO:0040017">
    <property type="term" value="P:positive regulation of locomotion"/>
    <property type="evidence" value="ECO:0007669"/>
    <property type="project" value="UniProtKB-ARBA"/>
</dbReference>
<reference evidence="9" key="1">
    <citation type="submission" date="2020-11" db="EMBL/GenBank/DDBJ databases">
        <title>Barnacle with a root-like body: structural and transcriptomic signatures of the interna, endoparasitic structure of the parasitic barnacle Sacculina yatsui.</title>
        <authorList>
            <person name="Wong Y.H."/>
            <person name="Okano K."/>
        </authorList>
    </citation>
    <scope>NUCLEOTIDE SEQUENCE</scope>
    <source>
        <tissue evidence="9">Endoparasitic structure interna</tissue>
    </source>
</reference>
<dbReference type="PROSITE" id="PS50835">
    <property type="entry name" value="IG_LIKE"/>
    <property type="match status" value="6"/>
</dbReference>
<dbReference type="CDD" id="cd00176">
    <property type="entry name" value="SPEC"/>
    <property type="match status" value="1"/>
</dbReference>
<feature type="compositionally biased region" description="Polar residues" evidence="7">
    <location>
        <begin position="2901"/>
        <end position="2912"/>
    </location>
</feature>
<dbReference type="InterPro" id="IPR050958">
    <property type="entry name" value="Cell_Adh-Cytoskel_Orgn"/>
</dbReference>
<dbReference type="PANTHER" id="PTHR45080:SF8">
    <property type="entry name" value="IG-LIKE DOMAIN-CONTAINING PROTEIN"/>
    <property type="match status" value="1"/>
</dbReference>